<sequence length="761" mass="85435">MKKYILSCWLLLLCLVSAKAQHTDANIMGHVLESKTGEHIPFATIVLKGTNLGVQTDATGHYFMKDLPLGKHTLIASAVGYVNKEIQVEIIRNKTLEINFSLTDDPIKLNEVVVTSNRNGTSRMKAPTIVNVLSNELFTQTNANTLSQGLVFQPGVRVETNCQNCGFSQVRINGLEGPYSQILIDSRPIFSSLAGVYGLEQIPTSMIDRVEVVRGGGSALFGANAIGGVINIITKEPKSNSASVSNSTNFIYGKTPDVQTSFNASLVADDYKSGLTFFGAVRERKEFDYDKDGFSELPKLSQKNVGLRGFYRFSPYSKVTAEYHNISEFRRGGDQMDLPPHQVQIAEQLDHNIHSGNINFNWLSQDYNHKLDLYASAQSVDRKSYYGAEKDEKAYGKTDDISVATGLQYNYNFDRLFFMPSTFTSGVEYAYNHVNDKVLGYNREQEQTTKTASAFIQNEWKNDQWSILLGARMDKHNLLKNPVFSPRVNLRYGPNEHFNFRASYSSGFRAPQAFDEDLHIDIAGGEPIFIELDPNLKEERSHSFSASGDFYFNIGDVRFNILAEGFYTDLKNVFVLNPKGTDPKGKNIQIKTNGEGAVVKGLNIEGRIVPGRKFQLQFGATLQSSKYKADYEWSEDKTIKPQRRMFKTPDSYGYLTAVYKPINALSLSLSGTYTGNMLVQHRAGYIEKDMEVETPKFFDMGTKVAYKFYFGPQSNLELNAGVLNIFNSFQKDFDKGEKRDSDYIYGPSMPRTVYVGLKFAI</sequence>
<evidence type="ECO:0000259" key="12">
    <source>
        <dbReference type="Pfam" id="PF07715"/>
    </source>
</evidence>
<dbReference type="Gene3D" id="2.60.40.1120">
    <property type="entry name" value="Carboxypeptidase-like, regulatory domain"/>
    <property type="match status" value="1"/>
</dbReference>
<evidence type="ECO:0000256" key="2">
    <source>
        <dbReference type="ARBA" id="ARBA00022448"/>
    </source>
</evidence>
<dbReference type="AlphaFoldDB" id="A0A0A2EDE8"/>
<keyword evidence="3 8" id="KW-1134">Transmembrane beta strand</keyword>
<evidence type="ECO:0000256" key="6">
    <source>
        <dbReference type="ARBA" id="ARBA00023136"/>
    </source>
</evidence>
<dbReference type="eggNOG" id="COG4771">
    <property type="taxonomic scope" value="Bacteria"/>
</dbReference>
<keyword evidence="10" id="KW-0732">Signal</keyword>
<feature type="domain" description="TonB-dependent receptor plug" evidence="12">
    <location>
        <begin position="124"/>
        <end position="229"/>
    </location>
</feature>
<dbReference type="RefSeq" id="WP_036873803.1">
    <property type="nucleotide sequence ID" value="NZ_JRFA01000014.1"/>
</dbReference>
<dbReference type="OrthoDB" id="9760333at2"/>
<proteinExistence type="inferred from homology"/>
<evidence type="ECO:0000259" key="11">
    <source>
        <dbReference type="Pfam" id="PF00593"/>
    </source>
</evidence>
<evidence type="ECO:0000256" key="9">
    <source>
        <dbReference type="RuleBase" id="RU003357"/>
    </source>
</evidence>
<comment type="subcellular location">
    <subcellularLocation>
        <location evidence="1 8">Cell outer membrane</location>
        <topology evidence="1 8">Multi-pass membrane protein</topology>
    </subcellularLocation>
</comment>
<dbReference type="Proteomes" id="UP000030103">
    <property type="component" value="Unassembled WGS sequence"/>
</dbReference>
<evidence type="ECO:0000256" key="4">
    <source>
        <dbReference type="ARBA" id="ARBA00022692"/>
    </source>
</evidence>
<keyword evidence="6 8" id="KW-0472">Membrane</keyword>
<dbReference type="PANTHER" id="PTHR30069">
    <property type="entry name" value="TONB-DEPENDENT OUTER MEMBRANE RECEPTOR"/>
    <property type="match status" value="1"/>
</dbReference>
<keyword evidence="5 9" id="KW-0798">TonB box</keyword>
<comment type="caution">
    <text evidence="13">The sequence shown here is derived from an EMBL/GenBank/DDBJ whole genome shotgun (WGS) entry which is preliminary data.</text>
</comment>
<dbReference type="GO" id="GO:0009279">
    <property type="term" value="C:cell outer membrane"/>
    <property type="evidence" value="ECO:0007669"/>
    <property type="project" value="UniProtKB-SubCell"/>
</dbReference>
<protein>
    <submittedName>
        <fullName evidence="13">TonB-dependent receptor</fullName>
    </submittedName>
</protein>
<evidence type="ECO:0000313" key="13">
    <source>
        <dbReference type="EMBL" id="KGN74464.1"/>
    </source>
</evidence>
<feature type="chain" id="PRO_5001986875" evidence="10">
    <location>
        <begin position="21"/>
        <end position="761"/>
    </location>
</feature>
<dbReference type="GO" id="GO:0044718">
    <property type="term" value="P:siderophore transmembrane transport"/>
    <property type="evidence" value="ECO:0007669"/>
    <property type="project" value="TreeGrafter"/>
</dbReference>
<keyword evidence="2 8" id="KW-0813">Transport</keyword>
<keyword evidence="13" id="KW-0675">Receptor</keyword>
<dbReference type="SUPFAM" id="SSF49464">
    <property type="entry name" value="Carboxypeptidase regulatory domain-like"/>
    <property type="match status" value="1"/>
</dbReference>
<dbReference type="Pfam" id="PF07715">
    <property type="entry name" value="Plug"/>
    <property type="match status" value="1"/>
</dbReference>
<dbReference type="InterPro" id="IPR012910">
    <property type="entry name" value="Plug_dom"/>
</dbReference>
<dbReference type="InterPro" id="IPR008969">
    <property type="entry name" value="CarboxyPept-like_regulatory"/>
</dbReference>
<reference evidence="13 14" key="1">
    <citation type="submission" date="2014-09" db="EMBL/GenBank/DDBJ databases">
        <title>Draft Genome Sequence of Porphyromonas macacae COT-192_OH2859.</title>
        <authorList>
            <person name="Wallis C."/>
            <person name="Deusch O."/>
            <person name="O'Flynn C."/>
            <person name="Davis I."/>
            <person name="Horsfall A."/>
            <person name="Kirkwood N."/>
            <person name="Harris S."/>
            <person name="Eisen J.A."/>
            <person name="Coil D.A."/>
            <person name="Darling A.E."/>
            <person name="Jospin G."/>
            <person name="Alexiev A."/>
        </authorList>
    </citation>
    <scope>NUCLEOTIDE SEQUENCE [LARGE SCALE GENOMIC DNA]</scope>
    <source>
        <strain evidence="14">COT-192 OH2859</strain>
    </source>
</reference>
<dbReference type="InterPro" id="IPR000531">
    <property type="entry name" value="Beta-barrel_TonB"/>
</dbReference>
<evidence type="ECO:0000256" key="5">
    <source>
        <dbReference type="ARBA" id="ARBA00023077"/>
    </source>
</evidence>
<evidence type="ECO:0000256" key="3">
    <source>
        <dbReference type="ARBA" id="ARBA00022452"/>
    </source>
</evidence>
<dbReference type="PANTHER" id="PTHR30069:SF57">
    <property type="entry name" value="TONB-DEPENDENT RECEPTOR"/>
    <property type="match status" value="1"/>
</dbReference>
<keyword evidence="4 8" id="KW-0812">Transmembrane</keyword>
<comment type="similarity">
    <text evidence="8 9">Belongs to the TonB-dependent receptor family.</text>
</comment>
<evidence type="ECO:0000256" key="1">
    <source>
        <dbReference type="ARBA" id="ARBA00004571"/>
    </source>
</evidence>
<name>A0A0A2EDE8_9PORP</name>
<dbReference type="InterPro" id="IPR036942">
    <property type="entry name" value="Beta-barrel_TonB_sf"/>
</dbReference>
<dbReference type="Gene3D" id="2.40.170.20">
    <property type="entry name" value="TonB-dependent receptor, beta-barrel domain"/>
    <property type="match status" value="1"/>
</dbReference>
<evidence type="ECO:0000256" key="10">
    <source>
        <dbReference type="SAM" id="SignalP"/>
    </source>
</evidence>
<evidence type="ECO:0000313" key="14">
    <source>
        <dbReference type="Proteomes" id="UP000030103"/>
    </source>
</evidence>
<accession>A0A0A2EDE8</accession>
<dbReference type="EMBL" id="JRFA01000014">
    <property type="protein sequence ID" value="KGN74464.1"/>
    <property type="molecule type" value="Genomic_DNA"/>
</dbReference>
<keyword evidence="7 8" id="KW-0998">Cell outer membrane</keyword>
<dbReference type="InterPro" id="IPR037066">
    <property type="entry name" value="Plug_dom_sf"/>
</dbReference>
<keyword evidence="14" id="KW-1185">Reference proteome</keyword>
<dbReference type="Pfam" id="PF13715">
    <property type="entry name" value="CarbopepD_reg_2"/>
    <property type="match status" value="1"/>
</dbReference>
<gene>
    <name evidence="13" type="ORF">HQ47_05340</name>
</gene>
<dbReference type="STRING" id="28115.HQ47_05340"/>
<evidence type="ECO:0000256" key="7">
    <source>
        <dbReference type="ARBA" id="ARBA00023237"/>
    </source>
</evidence>
<dbReference type="SUPFAM" id="SSF56935">
    <property type="entry name" value="Porins"/>
    <property type="match status" value="1"/>
</dbReference>
<feature type="domain" description="TonB-dependent receptor-like beta-barrel" evidence="11">
    <location>
        <begin position="348"/>
        <end position="725"/>
    </location>
</feature>
<organism evidence="13 14">
    <name type="scientific">Porphyromonas macacae</name>
    <dbReference type="NCBI Taxonomy" id="28115"/>
    <lineage>
        <taxon>Bacteria</taxon>
        <taxon>Pseudomonadati</taxon>
        <taxon>Bacteroidota</taxon>
        <taxon>Bacteroidia</taxon>
        <taxon>Bacteroidales</taxon>
        <taxon>Porphyromonadaceae</taxon>
        <taxon>Porphyromonas</taxon>
    </lineage>
</organism>
<dbReference type="Pfam" id="PF00593">
    <property type="entry name" value="TonB_dep_Rec_b-barrel"/>
    <property type="match status" value="1"/>
</dbReference>
<dbReference type="PROSITE" id="PS52016">
    <property type="entry name" value="TONB_DEPENDENT_REC_3"/>
    <property type="match status" value="1"/>
</dbReference>
<feature type="signal peptide" evidence="10">
    <location>
        <begin position="1"/>
        <end position="20"/>
    </location>
</feature>
<dbReference type="GO" id="GO:0015344">
    <property type="term" value="F:siderophore uptake transmembrane transporter activity"/>
    <property type="evidence" value="ECO:0007669"/>
    <property type="project" value="TreeGrafter"/>
</dbReference>
<evidence type="ECO:0000256" key="8">
    <source>
        <dbReference type="PROSITE-ProRule" id="PRU01360"/>
    </source>
</evidence>
<dbReference type="CDD" id="cd01347">
    <property type="entry name" value="ligand_gated_channel"/>
    <property type="match status" value="1"/>
</dbReference>
<dbReference type="InterPro" id="IPR039426">
    <property type="entry name" value="TonB-dep_rcpt-like"/>
</dbReference>
<dbReference type="Gene3D" id="2.170.130.10">
    <property type="entry name" value="TonB-dependent receptor, plug domain"/>
    <property type="match status" value="1"/>
</dbReference>